<dbReference type="AlphaFoldDB" id="A0AAV4ZT11"/>
<reference evidence="2" key="2">
    <citation type="submission" date="2021-08" db="EMBL/GenBank/DDBJ databases">
        <authorList>
            <person name="Tani A."/>
            <person name="Ola A."/>
            <person name="Ogura Y."/>
            <person name="Katsura K."/>
            <person name="Hayashi T."/>
        </authorList>
    </citation>
    <scope>NUCLEOTIDE SEQUENCE</scope>
    <source>
        <strain evidence="2">DSM 16372</strain>
    </source>
</reference>
<dbReference type="RefSeq" id="WP_066919258.1">
    <property type="nucleotide sequence ID" value="NZ_BPQO01000027.1"/>
</dbReference>
<keyword evidence="1" id="KW-0472">Membrane</keyword>
<evidence type="ECO:0000256" key="1">
    <source>
        <dbReference type="SAM" id="Phobius"/>
    </source>
</evidence>
<name>A0AAV4ZT11_9HYPH</name>
<evidence type="ECO:0000313" key="2">
    <source>
        <dbReference type="EMBL" id="GJD91433.1"/>
    </source>
</evidence>
<evidence type="ECO:0000313" key="3">
    <source>
        <dbReference type="Proteomes" id="UP001055247"/>
    </source>
</evidence>
<feature type="transmembrane region" description="Helical" evidence="1">
    <location>
        <begin position="194"/>
        <end position="218"/>
    </location>
</feature>
<reference evidence="2" key="1">
    <citation type="journal article" date="2016" name="Front. Microbiol.">
        <title>Genome Sequence of the Piezophilic, Mesophilic Sulfate-Reducing Bacterium Desulfovibrio indicus J2T.</title>
        <authorList>
            <person name="Cao J."/>
            <person name="Maignien L."/>
            <person name="Shao Z."/>
            <person name="Alain K."/>
            <person name="Jebbar M."/>
        </authorList>
    </citation>
    <scope>NUCLEOTIDE SEQUENCE</scope>
    <source>
        <strain evidence="2">DSM 16372</strain>
    </source>
</reference>
<keyword evidence="3" id="KW-1185">Reference proteome</keyword>
<dbReference type="EMBL" id="BPQO01000027">
    <property type="protein sequence ID" value="GJD91433.1"/>
    <property type="molecule type" value="Genomic_DNA"/>
</dbReference>
<keyword evidence="1" id="KW-0812">Transmembrane</keyword>
<dbReference type="Proteomes" id="UP001055247">
    <property type="component" value="Unassembled WGS sequence"/>
</dbReference>
<gene>
    <name evidence="2" type="ORF">BHAOGJBA_4981</name>
</gene>
<organism evidence="2 3">
    <name type="scientific">Methylobacterium hispanicum</name>
    <dbReference type="NCBI Taxonomy" id="270350"/>
    <lineage>
        <taxon>Bacteria</taxon>
        <taxon>Pseudomonadati</taxon>
        <taxon>Pseudomonadota</taxon>
        <taxon>Alphaproteobacteria</taxon>
        <taxon>Hyphomicrobiales</taxon>
        <taxon>Methylobacteriaceae</taxon>
        <taxon>Methylobacterium</taxon>
    </lineage>
</organism>
<sequence>MNAAGTVLTDLSANVFAALLLILLILLQAGAVAPDGAPGPPTEAAELGAVGRAPLRADALVAILHARRPDAEGLSIDLTEVEPPSLDAALRGLDPALPVRLYVFSHRHYPAVAARLAGAGRPWDEISVPPALGDAEAGWTPAFRALLARRSDLPRFRAELARLLGGAAGPPAPGAGGAPDPRPAGAMGERLRGWLGAAVTVAMLLGAFAAVVAIEWIVPRPRARYAERSGAETNRGDGP</sequence>
<keyword evidence="1" id="KW-1133">Transmembrane helix</keyword>
<protein>
    <submittedName>
        <fullName evidence="2">Uncharacterized protein</fullName>
    </submittedName>
</protein>
<comment type="caution">
    <text evidence="2">The sequence shown here is derived from an EMBL/GenBank/DDBJ whole genome shotgun (WGS) entry which is preliminary data.</text>
</comment>
<accession>A0AAV4ZT11</accession>
<proteinExistence type="predicted"/>